<dbReference type="AlphaFoldDB" id="A0A7R8V2Y0"/>
<dbReference type="OrthoDB" id="8250698at2759"/>
<evidence type="ECO:0000313" key="2">
    <source>
        <dbReference type="EMBL" id="CAD7091499.1"/>
    </source>
</evidence>
<dbReference type="InterPro" id="IPR015897">
    <property type="entry name" value="CHK_kinase-like"/>
</dbReference>
<reference evidence="2 3" key="1">
    <citation type="submission" date="2020-11" db="EMBL/GenBank/DDBJ databases">
        <authorList>
            <person name="Wallbank WR R."/>
            <person name="Pardo Diaz C."/>
            <person name="Kozak K."/>
            <person name="Martin S."/>
            <person name="Jiggins C."/>
            <person name="Moest M."/>
            <person name="Warren A I."/>
            <person name="Generalovic N T."/>
            <person name="Byers J.R.P. K."/>
            <person name="Montejo-Kovacevich G."/>
            <person name="Yen C E."/>
        </authorList>
    </citation>
    <scope>NUCLEOTIDE SEQUENCE [LARGE SCALE GENOMIC DNA]</scope>
</reference>
<evidence type="ECO:0000313" key="3">
    <source>
        <dbReference type="Proteomes" id="UP000594454"/>
    </source>
</evidence>
<dbReference type="SMART" id="SM00587">
    <property type="entry name" value="CHK"/>
    <property type="match status" value="1"/>
</dbReference>
<accession>A0A7R8V2Y0</accession>
<proteinExistence type="predicted"/>
<dbReference type="Proteomes" id="UP000594454">
    <property type="component" value="Chromosome 5"/>
</dbReference>
<dbReference type="InParanoid" id="A0A7R8V2Y0"/>
<dbReference type="EMBL" id="LR899013">
    <property type="protein sequence ID" value="CAD7091499.1"/>
    <property type="molecule type" value="Genomic_DNA"/>
</dbReference>
<organism evidence="2 3">
    <name type="scientific">Hermetia illucens</name>
    <name type="common">Black soldier fly</name>
    <dbReference type="NCBI Taxonomy" id="343691"/>
    <lineage>
        <taxon>Eukaryota</taxon>
        <taxon>Metazoa</taxon>
        <taxon>Ecdysozoa</taxon>
        <taxon>Arthropoda</taxon>
        <taxon>Hexapoda</taxon>
        <taxon>Insecta</taxon>
        <taxon>Pterygota</taxon>
        <taxon>Neoptera</taxon>
        <taxon>Endopterygota</taxon>
        <taxon>Diptera</taxon>
        <taxon>Brachycera</taxon>
        <taxon>Stratiomyomorpha</taxon>
        <taxon>Stratiomyidae</taxon>
        <taxon>Hermetiinae</taxon>
        <taxon>Hermetia</taxon>
    </lineage>
</organism>
<dbReference type="InterPro" id="IPR011009">
    <property type="entry name" value="Kinase-like_dom_sf"/>
</dbReference>
<gene>
    <name evidence="2" type="ORF">HERILL_LOCUS13914</name>
</gene>
<name>A0A7R8V2Y0_HERIL</name>
<dbReference type="PANTHER" id="PTHR11012">
    <property type="entry name" value="PROTEIN KINASE-LIKE DOMAIN-CONTAINING"/>
    <property type="match status" value="1"/>
</dbReference>
<protein>
    <recommendedName>
        <fullName evidence="1">CHK kinase-like domain-containing protein</fullName>
    </recommendedName>
</protein>
<feature type="domain" description="CHK kinase-like" evidence="1">
    <location>
        <begin position="128"/>
        <end position="325"/>
    </location>
</feature>
<dbReference type="PANTHER" id="PTHR11012:SF56">
    <property type="entry name" value="CHK KINASE-LIKE DOMAIN-CONTAINING PROTEIN-RELATED"/>
    <property type="match status" value="1"/>
</dbReference>
<dbReference type="OMA" id="CFYTTRE"/>
<dbReference type="Gene3D" id="3.90.1200.10">
    <property type="match status" value="1"/>
</dbReference>
<sequence length="411" mass="47479">MIIQKNGLTIPEYLDKDFFRKVLKGAFQTNEFMIEKINFTMGSGGGENYCSFIYRAVIDAIINGNSRHLTVIIKSMPTDGERQVFEEIQLHRKETDMYFTMLPKMEELLNTKLSPKCYYVQDEPIQTIVLEDLELLGYRLADRQVGLDEEHCAVILKKLASFHAAGLYYVEKNPSIIKNYSSGIFNKNTVHLKVFEGVFADNFNALIKVADGWPGYEKIVQKLKNIQGDFLRRFGENADPAPNELKVLNHGDLWVNNFMFRYNTEFSKHPNDLVFIDFQGSFFSSPGIDLNYFLNTSVQVDVLQNRRNFMLKEYYYKSLVQILKNLRSENIPTFDDILAEVRRKEFYGFCAAVGVLALIGMDKEASKDNSIECFADKDLAEKKCLTACSSKRYQETMRYLLKRNDQLGLFD</sequence>
<dbReference type="InterPro" id="IPR004119">
    <property type="entry name" value="EcKL"/>
</dbReference>
<keyword evidence="3" id="KW-1185">Reference proteome</keyword>
<dbReference type="Pfam" id="PF02958">
    <property type="entry name" value="EcKL"/>
    <property type="match status" value="1"/>
</dbReference>
<evidence type="ECO:0000259" key="1">
    <source>
        <dbReference type="SMART" id="SM00587"/>
    </source>
</evidence>
<dbReference type="SUPFAM" id="SSF56112">
    <property type="entry name" value="Protein kinase-like (PK-like)"/>
    <property type="match status" value="1"/>
</dbReference>